<evidence type="ECO:0000313" key="5">
    <source>
        <dbReference type="Proteomes" id="UP001283361"/>
    </source>
</evidence>
<sequence>MLENLDIVPAQTTFSKGDNLKLKCSGQGNPDLTLTLTAKGTTENLTTGLTHTFTLDCMDTGVYVCSGENSQGTNRTEINIGVGCRQQLSPLFNSKPQVDAVIRETVKFGIDIYGFPEPSTLTLLKAEDDTNLTPSSRHSVEYTAGVMPFGAVNVAIFDVVEADYTYYTLAVDNDVENALIYPFYMNQADSSAHVESVVNKEDFCNTSSIVIGVIAVVIIASLIVAIIFLLKKIRDVEPKCLTSGDLGLCGPYNCGPGQHGENLRNPATNYANVDMSSAKGNTPKKKVTKQAYQNVETK</sequence>
<evidence type="ECO:0000259" key="3">
    <source>
        <dbReference type="PROSITE" id="PS50835"/>
    </source>
</evidence>
<dbReference type="SUPFAM" id="SSF48726">
    <property type="entry name" value="Immunoglobulin"/>
    <property type="match status" value="1"/>
</dbReference>
<evidence type="ECO:0000256" key="2">
    <source>
        <dbReference type="SAM" id="Phobius"/>
    </source>
</evidence>
<gene>
    <name evidence="4" type="ORF">RRG08_056148</name>
</gene>
<dbReference type="InterPro" id="IPR013783">
    <property type="entry name" value="Ig-like_fold"/>
</dbReference>
<feature type="region of interest" description="Disordered" evidence="1">
    <location>
        <begin position="277"/>
        <end position="298"/>
    </location>
</feature>
<protein>
    <recommendedName>
        <fullName evidence="3">Ig-like domain-containing protein</fullName>
    </recommendedName>
</protein>
<keyword evidence="2" id="KW-0472">Membrane</keyword>
<proteinExistence type="predicted"/>
<dbReference type="InterPro" id="IPR007110">
    <property type="entry name" value="Ig-like_dom"/>
</dbReference>
<evidence type="ECO:0000256" key="1">
    <source>
        <dbReference type="SAM" id="MobiDB-lite"/>
    </source>
</evidence>
<keyword evidence="5" id="KW-1185">Reference proteome</keyword>
<dbReference type="EMBL" id="JAWDGP010005584">
    <property type="protein sequence ID" value="KAK3755880.1"/>
    <property type="molecule type" value="Genomic_DNA"/>
</dbReference>
<dbReference type="Proteomes" id="UP001283361">
    <property type="component" value="Unassembled WGS sequence"/>
</dbReference>
<organism evidence="4 5">
    <name type="scientific">Elysia crispata</name>
    <name type="common">lettuce slug</name>
    <dbReference type="NCBI Taxonomy" id="231223"/>
    <lineage>
        <taxon>Eukaryota</taxon>
        <taxon>Metazoa</taxon>
        <taxon>Spiralia</taxon>
        <taxon>Lophotrochozoa</taxon>
        <taxon>Mollusca</taxon>
        <taxon>Gastropoda</taxon>
        <taxon>Heterobranchia</taxon>
        <taxon>Euthyneura</taxon>
        <taxon>Panpulmonata</taxon>
        <taxon>Sacoglossa</taxon>
        <taxon>Placobranchoidea</taxon>
        <taxon>Plakobranchidae</taxon>
        <taxon>Elysia</taxon>
    </lineage>
</organism>
<name>A0AAE1D3I5_9GAST</name>
<reference evidence="4" key="1">
    <citation type="journal article" date="2023" name="G3 (Bethesda)">
        <title>A reference genome for the long-term kleptoplast-retaining sea slug Elysia crispata morphotype clarki.</title>
        <authorList>
            <person name="Eastman K.E."/>
            <person name="Pendleton A.L."/>
            <person name="Shaikh M.A."/>
            <person name="Suttiyut T."/>
            <person name="Ogas R."/>
            <person name="Tomko P."/>
            <person name="Gavelis G."/>
            <person name="Widhalm J.R."/>
            <person name="Wisecaver J.H."/>
        </authorList>
    </citation>
    <scope>NUCLEOTIDE SEQUENCE</scope>
    <source>
        <strain evidence="4">ECLA1</strain>
    </source>
</reference>
<keyword evidence="2" id="KW-0812">Transmembrane</keyword>
<feature type="domain" description="Ig-like" evidence="3">
    <location>
        <begin position="3"/>
        <end position="81"/>
    </location>
</feature>
<dbReference type="Gene3D" id="2.60.40.10">
    <property type="entry name" value="Immunoglobulins"/>
    <property type="match status" value="1"/>
</dbReference>
<dbReference type="PROSITE" id="PS50835">
    <property type="entry name" value="IG_LIKE"/>
    <property type="match status" value="1"/>
</dbReference>
<comment type="caution">
    <text evidence="4">The sequence shown here is derived from an EMBL/GenBank/DDBJ whole genome shotgun (WGS) entry which is preliminary data.</text>
</comment>
<keyword evidence="2" id="KW-1133">Transmembrane helix</keyword>
<feature type="transmembrane region" description="Helical" evidence="2">
    <location>
        <begin position="209"/>
        <end position="230"/>
    </location>
</feature>
<accession>A0AAE1D3I5</accession>
<dbReference type="InterPro" id="IPR036179">
    <property type="entry name" value="Ig-like_dom_sf"/>
</dbReference>
<dbReference type="AlphaFoldDB" id="A0AAE1D3I5"/>
<evidence type="ECO:0000313" key="4">
    <source>
        <dbReference type="EMBL" id="KAK3755880.1"/>
    </source>
</evidence>